<dbReference type="AlphaFoldDB" id="A0A1W6ZT22"/>
<proteinExistence type="predicted"/>
<reference evidence="1 2" key="1">
    <citation type="submission" date="2017-05" db="EMBL/GenBank/DDBJ databases">
        <title>Full genome sequence of Pseudorhodoplanes sinuspersici.</title>
        <authorList>
            <person name="Dastgheib S.M.M."/>
            <person name="Shavandi M."/>
            <person name="Tirandaz H."/>
        </authorList>
    </citation>
    <scope>NUCLEOTIDE SEQUENCE [LARGE SCALE GENOMIC DNA]</scope>
    <source>
        <strain evidence="1 2">RIPI110</strain>
    </source>
</reference>
<organism evidence="1 2">
    <name type="scientific">Pseudorhodoplanes sinuspersici</name>
    <dbReference type="NCBI Taxonomy" id="1235591"/>
    <lineage>
        <taxon>Bacteria</taxon>
        <taxon>Pseudomonadati</taxon>
        <taxon>Pseudomonadota</taxon>
        <taxon>Alphaproteobacteria</taxon>
        <taxon>Hyphomicrobiales</taxon>
        <taxon>Pseudorhodoplanes</taxon>
    </lineage>
</organism>
<keyword evidence="2" id="KW-1185">Reference proteome</keyword>
<accession>A0A1W6ZT22</accession>
<protein>
    <submittedName>
        <fullName evidence="1">Uncharacterized protein</fullName>
    </submittedName>
</protein>
<dbReference type="Proteomes" id="UP000194137">
    <property type="component" value="Chromosome"/>
</dbReference>
<name>A0A1W6ZT22_9HYPH</name>
<evidence type="ECO:0000313" key="1">
    <source>
        <dbReference type="EMBL" id="ARQ00569.1"/>
    </source>
</evidence>
<evidence type="ECO:0000313" key="2">
    <source>
        <dbReference type="Proteomes" id="UP000194137"/>
    </source>
</evidence>
<dbReference type="KEGG" id="psin:CAK95_16925"/>
<dbReference type="EMBL" id="CP021112">
    <property type="protein sequence ID" value="ARQ00569.1"/>
    <property type="molecule type" value="Genomic_DNA"/>
</dbReference>
<gene>
    <name evidence="1" type="ORF">CAK95_16925</name>
</gene>
<dbReference type="STRING" id="1235591.CAK95_16925"/>
<sequence>MRSMANLDERMLISRSRRILIPVKPSEISELSAILDDIRPHIHPSCSLQLLALCPPFLSGADGDLAYAHGFHHAAVLDETRSALIQLVGKTRWNTARFQTAVCEGGLLRIVGAARNNLSDLILLATPGWTASRLARWKIAYLRRLSDCQVLVLGRQQGPADGLPISLGAMKRALTTGAAFAPA</sequence>